<reference evidence="3 4" key="1">
    <citation type="journal article" date="2023" name="BMC Biol.">
        <title>The compact genome of the sponge Oopsacas minuta (Hexactinellida) is lacking key metazoan core genes.</title>
        <authorList>
            <person name="Santini S."/>
            <person name="Schenkelaars Q."/>
            <person name="Jourda C."/>
            <person name="Duchesne M."/>
            <person name="Belahbib H."/>
            <person name="Rocher C."/>
            <person name="Selva M."/>
            <person name="Riesgo A."/>
            <person name="Vervoort M."/>
            <person name="Leys S.P."/>
            <person name="Kodjabachian L."/>
            <person name="Le Bivic A."/>
            <person name="Borchiellini C."/>
            <person name="Claverie J.M."/>
            <person name="Renard E."/>
        </authorList>
    </citation>
    <scope>NUCLEOTIDE SEQUENCE [LARGE SCALE GENOMIC DNA]</scope>
    <source>
        <strain evidence="3">SPO-2</strain>
    </source>
</reference>
<dbReference type="GO" id="GO:0016538">
    <property type="term" value="F:cyclin-dependent protein serine/threonine kinase regulator activity"/>
    <property type="evidence" value="ECO:0007669"/>
    <property type="project" value="InterPro"/>
</dbReference>
<dbReference type="GO" id="GO:0006357">
    <property type="term" value="P:regulation of transcription by RNA polymerase II"/>
    <property type="evidence" value="ECO:0007669"/>
    <property type="project" value="InterPro"/>
</dbReference>
<protein>
    <submittedName>
        <fullName evidence="3">Cyclin-H-like</fullName>
    </submittedName>
</protein>
<dbReference type="InterPro" id="IPR036915">
    <property type="entry name" value="Cyclin-like_sf"/>
</dbReference>
<dbReference type="AlphaFoldDB" id="A0AAV7JVS9"/>
<dbReference type="PANTHER" id="PTHR10026">
    <property type="entry name" value="CYCLIN"/>
    <property type="match status" value="1"/>
</dbReference>
<name>A0AAV7JVS9_9METZ</name>
<dbReference type="SUPFAM" id="SSF47954">
    <property type="entry name" value="Cyclin-like"/>
    <property type="match status" value="2"/>
</dbReference>
<dbReference type="Proteomes" id="UP001165289">
    <property type="component" value="Unassembled WGS sequence"/>
</dbReference>
<evidence type="ECO:0000313" key="4">
    <source>
        <dbReference type="Proteomes" id="UP001165289"/>
    </source>
</evidence>
<accession>A0AAV7JVS9</accession>
<evidence type="ECO:0000313" key="3">
    <source>
        <dbReference type="EMBL" id="KAI6652520.1"/>
    </source>
</evidence>
<gene>
    <name evidence="3" type="ORF">LOD99_4305</name>
</gene>
<keyword evidence="1" id="KW-0195">Cyclin</keyword>
<dbReference type="Gene3D" id="1.10.472.10">
    <property type="entry name" value="Cyclin-like"/>
    <property type="match status" value="2"/>
</dbReference>
<dbReference type="InterPro" id="IPR031658">
    <property type="entry name" value="Cyclin_C_2"/>
</dbReference>
<dbReference type="CDD" id="cd20525">
    <property type="entry name" value="CYCLIN_CCNH_rpt2"/>
    <property type="match status" value="1"/>
</dbReference>
<keyword evidence="4" id="KW-1185">Reference proteome</keyword>
<evidence type="ECO:0000259" key="2">
    <source>
        <dbReference type="Pfam" id="PF16899"/>
    </source>
</evidence>
<evidence type="ECO:0000256" key="1">
    <source>
        <dbReference type="ARBA" id="ARBA00023127"/>
    </source>
</evidence>
<feature type="domain" description="Cyclin C-terminal" evidence="2">
    <location>
        <begin position="153"/>
        <end position="240"/>
    </location>
</feature>
<proteinExistence type="predicted"/>
<dbReference type="Pfam" id="PF16899">
    <property type="entry name" value="Cyclin_C_2"/>
    <property type="match status" value="1"/>
</dbReference>
<dbReference type="InterPro" id="IPR043198">
    <property type="entry name" value="Cyclin/Ssn8"/>
</dbReference>
<dbReference type="CDD" id="cd20524">
    <property type="entry name" value="CYCLIN_CCNH_rpt1"/>
    <property type="match status" value="1"/>
</dbReference>
<sequence>MFNESTHKKHWLFPDLAHIDKLRKEAYDKHIETYTPLNPITYEEQSLLIRHYSKELIKFCSVYNPPVPPGTIYTALTYFNRIYLREASIQLQPRDMMFSCAYLAFKVDEYNLSIDQFLKVLPKEMQSLVGHTVISFELTVMSALNCELAVYSPYRPLHGLLTDMKVRHSEEVELLKDKSEKYLSLSILTDVIFLYPPSQIALCAIYISCEDLGIDIEQYMTECLFSDQPDGMKQAIKIVRTQDEILKQHNNKYLGDSEWKIIEEKLGKCRNPEFDPRDPNFTFRNKQI</sequence>
<dbReference type="EMBL" id="JAKMXF010000298">
    <property type="protein sequence ID" value="KAI6652520.1"/>
    <property type="molecule type" value="Genomic_DNA"/>
</dbReference>
<comment type="caution">
    <text evidence="3">The sequence shown here is derived from an EMBL/GenBank/DDBJ whole genome shotgun (WGS) entry which is preliminary data.</text>
</comment>
<organism evidence="3 4">
    <name type="scientific">Oopsacas minuta</name>
    <dbReference type="NCBI Taxonomy" id="111878"/>
    <lineage>
        <taxon>Eukaryota</taxon>
        <taxon>Metazoa</taxon>
        <taxon>Porifera</taxon>
        <taxon>Hexactinellida</taxon>
        <taxon>Hexasterophora</taxon>
        <taxon>Lyssacinosida</taxon>
        <taxon>Leucopsacidae</taxon>
        <taxon>Oopsacas</taxon>
    </lineage>
</organism>